<evidence type="ECO:0000259" key="5">
    <source>
        <dbReference type="Pfam" id="PF00891"/>
    </source>
</evidence>
<dbReference type="InterPro" id="IPR029063">
    <property type="entry name" value="SAM-dependent_MTases_sf"/>
</dbReference>
<protein>
    <submittedName>
        <fullName evidence="7 8">Methyltransferase</fullName>
    </submittedName>
</protein>
<dbReference type="KEGG" id="mchi:AN480_16515"/>
<feature type="domain" description="O-methyltransferase C-terminal" evidence="5">
    <location>
        <begin position="116"/>
        <end position="323"/>
    </location>
</feature>
<dbReference type="GO" id="GO:0008171">
    <property type="term" value="F:O-methyltransferase activity"/>
    <property type="evidence" value="ECO:0007669"/>
    <property type="project" value="InterPro"/>
</dbReference>
<sequence>MTALPVPSGADDHERMMTLLTGFWVTQIICAAATFNVADHLAAGTDTAEAIAAEECIDPDATRRLIRACASLGLVTSTDGVRLSGTSLLSTLLRDDPNSLRGMVLAQAAPGHWLTWGRFPDAVRSGTGQMEAAHGTPGTIFDYLAAHPDEASHFTEAMSNLSAAAAIEIAKVVDTRGVKYALDVGGANGEVLRAMMRANPDLRGGVFDLPHIVPDAATAARKEGLQERLNAVGGDFFESVPSSDLYVLKYILHDWDDQNCMRILRNCRAALREGGRLVVIDYLVGEFGLPGLPAMMDMNMLVMNGGREREIAEFDALFASTGLRRTTVGQAGQFAVIEAVAI</sequence>
<reference evidence="8" key="3">
    <citation type="submission" date="2023-06" db="EMBL/GenBank/DDBJ databases">
        <authorList>
            <person name="Spilker T."/>
        </authorList>
    </citation>
    <scope>NUCLEOTIDE SEQUENCE</scope>
    <source>
        <strain evidence="8">FLAC1071</strain>
    </source>
</reference>
<keyword evidence="10" id="KW-1185">Reference proteome</keyword>
<dbReference type="Proteomes" id="UP000198286">
    <property type="component" value="Chromosome"/>
</dbReference>
<dbReference type="Gene3D" id="3.40.50.150">
    <property type="entry name" value="Vaccinia Virus protein VP39"/>
    <property type="match status" value="1"/>
</dbReference>
<dbReference type="SUPFAM" id="SSF46785">
    <property type="entry name" value="Winged helix' DNA-binding domain"/>
    <property type="match status" value="1"/>
</dbReference>
<keyword evidence="2 7" id="KW-0808">Transferase</keyword>
<dbReference type="PIRSF" id="PIRSF005739">
    <property type="entry name" value="O-mtase"/>
    <property type="match status" value="1"/>
</dbReference>
<feature type="active site" description="Proton acceptor" evidence="4">
    <location>
        <position position="253"/>
    </location>
</feature>
<dbReference type="InterPro" id="IPR016461">
    <property type="entry name" value="COMT-like"/>
</dbReference>
<evidence type="ECO:0000256" key="3">
    <source>
        <dbReference type="ARBA" id="ARBA00022691"/>
    </source>
</evidence>
<accession>A0A1Y0T799</accession>
<feature type="domain" description="O-methyltransferase dimerisation" evidence="6">
    <location>
        <begin position="17"/>
        <end position="79"/>
    </location>
</feature>
<dbReference type="InterPro" id="IPR036388">
    <property type="entry name" value="WH-like_DNA-bd_sf"/>
</dbReference>
<reference evidence="8" key="2">
    <citation type="submission" date="2023-06" db="EMBL/GenBank/DDBJ databases">
        <title>Itaconate inhibition of nontuberculous mycobacteria.</title>
        <authorList>
            <person name="Breen P."/>
            <person name="Zimbric M."/>
            <person name="Caverly L."/>
        </authorList>
    </citation>
    <scope>NUCLEOTIDE SEQUENCE</scope>
    <source>
        <strain evidence="8">FLAC1071</strain>
    </source>
</reference>
<proteinExistence type="predicted"/>
<evidence type="ECO:0000259" key="6">
    <source>
        <dbReference type="Pfam" id="PF08100"/>
    </source>
</evidence>
<dbReference type="STRING" id="222805.AN480_16515"/>
<name>A0A1Y0T799_MYCIT</name>
<evidence type="ECO:0000256" key="2">
    <source>
        <dbReference type="ARBA" id="ARBA00022679"/>
    </source>
</evidence>
<evidence type="ECO:0000313" key="8">
    <source>
        <dbReference type="EMBL" id="MDM3927072.1"/>
    </source>
</evidence>
<dbReference type="RefSeq" id="WP_042912321.1">
    <property type="nucleotide sequence ID" value="NZ_CP012885.2"/>
</dbReference>
<dbReference type="Gene3D" id="1.10.287.1350">
    <property type="match status" value="1"/>
</dbReference>
<evidence type="ECO:0000313" key="7">
    <source>
        <dbReference type="EMBL" id="ASL15968.1"/>
    </source>
</evidence>
<dbReference type="PROSITE" id="PS51683">
    <property type="entry name" value="SAM_OMT_II"/>
    <property type="match status" value="1"/>
</dbReference>
<evidence type="ECO:0000256" key="1">
    <source>
        <dbReference type="ARBA" id="ARBA00022603"/>
    </source>
</evidence>
<dbReference type="Gene3D" id="1.10.10.10">
    <property type="entry name" value="Winged helix-like DNA-binding domain superfamily/Winged helix DNA-binding domain"/>
    <property type="match status" value="1"/>
</dbReference>
<dbReference type="GO" id="GO:0032259">
    <property type="term" value="P:methylation"/>
    <property type="evidence" value="ECO:0007669"/>
    <property type="project" value="UniProtKB-KW"/>
</dbReference>
<dbReference type="CDD" id="cd02440">
    <property type="entry name" value="AdoMet_MTases"/>
    <property type="match status" value="1"/>
</dbReference>
<evidence type="ECO:0000256" key="4">
    <source>
        <dbReference type="PIRSR" id="PIRSR005739-1"/>
    </source>
</evidence>
<dbReference type="AlphaFoldDB" id="A0A1Y0T799"/>
<dbReference type="InterPro" id="IPR036390">
    <property type="entry name" value="WH_DNA-bd_sf"/>
</dbReference>
<dbReference type="Pfam" id="PF08100">
    <property type="entry name" value="Dimerisation"/>
    <property type="match status" value="1"/>
</dbReference>
<dbReference type="EMBL" id="JASZZX010000010">
    <property type="protein sequence ID" value="MDM3927072.1"/>
    <property type="molecule type" value="Genomic_DNA"/>
</dbReference>
<keyword evidence="3" id="KW-0949">S-adenosyl-L-methionine</keyword>
<dbReference type="GO" id="GO:0046983">
    <property type="term" value="F:protein dimerization activity"/>
    <property type="evidence" value="ECO:0007669"/>
    <property type="project" value="InterPro"/>
</dbReference>
<keyword evidence="1 7" id="KW-0489">Methyltransferase</keyword>
<dbReference type="SUPFAM" id="SSF53335">
    <property type="entry name" value="S-adenosyl-L-methionine-dependent methyltransferases"/>
    <property type="match status" value="1"/>
</dbReference>
<dbReference type="Proteomes" id="UP001529272">
    <property type="component" value="Unassembled WGS sequence"/>
</dbReference>
<dbReference type="Pfam" id="PF00891">
    <property type="entry name" value="Methyltransf_2"/>
    <property type="match status" value="1"/>
</dbReference>
<dbReference type="InterPro" id="IPR012967">
    <property type="entry name" value="COMT_dimerisation"/>
</dbReference>
<gene>
    <name evidence="7" type="ORF">MYCOZU2_03586</name>
    <name evidence="8" type="ORF">QRB35_13695</name>
</gene>
<dbReference type="SMR" id="A0A1Y0T799"/>
<dbReference type="InterPro" id="IPR001077">
    <property type="entry name" value="COMT_C"/>
</dbReference>
<reference evidence="7 9" key="1">
    <citation type="journal article" date="2017" name="Lancet Infect. Dis.">
        <title>Global outbreak of severe Mycobacterium chimaera disease after cardiac surgery: a molecular epidemiological study.</title>
        <authorList>
            <person name="van Ingen J."/>
            <person name="Kohl T."/>
            <person name="Kranzer K."/>
            <person name="Hasse B."/>
            <person name="Keller P."/>
            <person name="Szafranska A."/>
            <person name="Hillemann D."/>
            <person name="Chand M."/>
            <person name="Schreiber P."/>
            <person name="Sommerstein R."/>
            <person name="Berger C."/>
            <person name="Genoni M."/>
            <person name="Ruegg C."/>
            <person name="Troillet N."/>
            <person name="Widmer A.F."/>
            <person name="Becker S.L."/>
            <person name="Herrmann M."/>
            <person name="Eckmanns T."/>
            <person name="Haller S."/>
            <person name="Hoeller C."/>
            <person name="Debast S.B."/>
            <person name="Wolfhagen M.J."/>
            <person name="Hopman J."/>
            <person name="Kluytmans J."/>
            <person name="Langelaar M."/>
            <person name="Notermans D.W."/>
            <person name="ten Oever J."/>
            <person name="van den Barselaar P."/>
            <person name="Vonk A.B.A."/>
            <person name="Vos M.C."/>
            <person name="Ahmed N."/>
            <person name="Brown T."/>
            <person name="Crook D."/>
            <person name="Lamagni T."/>
            <person name="Phin N."/>
            <person name="Smith E.G."/>
            <person name="Zambon M."/>
            <person name="Serr A."/>
            <person name="Goetting T."/>
            <person name="Ebner W."/>
            <person name="Thuermer A."/>
            <person name="Utpatel C."/>
            <person name="Sproer C."/>
            <person name="Bunk B."/>
            <person name="Nubel U."/>
            <person name="Bloemberg G."/>
            <person name="Bottger E."/>
            <person name="Niemann S."/>
            <person name="Wagner D."/>
            <person name="Sax H."/>
        </authorList>
    </citation>
    <scope>NUCLEOTIDE SEQUENCE [LARGE SCALE GENOMIC DNA]</scope>
    <source>
        <strain evidence="7 9">ZUERICH-2</strain>
    </source>
</reference>
<organism evidence="7 9">
    <name type="scientific">Mycobacterium intracellulare subsp. chimaera</name>
    <dbReference type="NCBI Taxonomy" id="222805"/>
    <lineage>
        <taxon>Bacteria</taxon>
        <taxon>Bacillati</taxon>
        <taxon>Actinomycetota</taxon>
        <taxon>Actinomycetes</taxon>
        <taxon>Mycobacteriales</taxon>
        <taxon>Mycobacteriaceae</taxon>
        <taxon>Mycobacterium</taxon>
        <taxon>Mycobacterium avium complex (MAC)</taxon>
    </lineage>
</organism>
<dbReference type="PANTHER" id="PTHR43712">
    <property type="entry name" value="PUTATIVE (AFU_ORTHOLOGUE AFUA_4G14580)-RELATED"/>
    <property type="match status" value="1"/>
</dbReference>
<evidence type="ECO:0000313" key="9">
    <source>
        <dbReference type="Proteomes" id="UP000198286"/>
    </source>
</evidence>
<dbReference type="EMBL" id="CP015267">
    <property type="protein sequence ID" value="ASL15968.1"/>
    <property type="molecule type" value="Genomic_DNA"/>
</dbReference>
<evidence type="ECO:0000313" key="10">
    <source>
        <dbReference type="Proteomes" id="UP001529272"/>
    </source>
</evidence>
<dbReference type="PANTHER" id="PTHR43712:SF2">
    <property type="entry name" value="O-METHYLTRANSFERASE CICE"/>
    <property type="match status" value="1"/>
</dbReference>